<evidence type="ECO:0000256" key="13">
    <source>
        <dbReference type="ARBA" id="ARBA00022685"/>
    </source>
</evidence>
<evidence type="ECO:0000256" key="10">
    <source>
        <dbReference type="ARBA" id="ARBA00022570"/>
    </source>
</evidence>
<comment type="domain">
    <text evidence="32">Some of the most genetically diverse regions of the viral genome are present in Env. They are called variable regions 1 through 5 (V1 through V5). Coreceptor usage of gp120 is determined mainly by the primary structure of the third variable region (V3) in the outer domain of gp120. The sequence of V3 determines which coreceptor, CCR5 and/or CXCR4 (corresponding to R5/macrophage, X4/T cell and R5X4/T cell and macrophage tropism), is used to trigger the fusion potential of the Env complex, and hence which cells the virus can infect. Binding to CCR5 involves a region adjacent in addition to V3.</text>
</comment>
<keyword evidence="17 32" id="KW-1161">Viral attachment to host cell</keyword>
<dbReference type="Gene3D" id="2.170.40.20">
    <property type="entry name" value="Human immunodeficiency virus 1, Gp160, envelope glycoprotein"/>
    <property type="match status" value="2"/>
</dbReference>
<keyword evidence="13 32" id="KW-0165">Cleavage on pair of basic residues</keyword>
<keyword evidence="31 32" id="KW-1160">Virus entry into host cell</keyword>
<keyword evidence="7 32" id="KW-1168">Fusion of virus membrane with host membrane</keyword>
<dbReference type="FunFam" id="2.170.40.20:FF:000003">
    <property type="entry name" value="Envelope glycoprotein gp160"/>
    <property type="match status" value="1"/>
</dbReference>
<comment type="miscellaneous">
    <text evidence="32">HIV-1 lineages are divided in three main groups, M (for Major), O (for Outlier), and N (for New, or Non-M, Non-O). The vast majority of strains found worldwide belong to the group M. Group O seems to be endemic to and largely confined to Cameroon and neighboring countries in West Central Africa, where these viruses represent a small minority of HIV-1 strains. The group N is represented by a limited number of isolates from Cameroonian persons. The group M is further subdivided in 9 clades or subtypes (A to D, F to H, J and K).</text>
</comment>
<comment type="domain">
    <text evidence="32 33">The 17 amino acids long immunosuppressive region is present in many retroviral envelope proteins. Synthetic peptides derived from this relatively conserved sequence inhibit immune function in vitro and in vivo.</text>
</comment>
<evidence type="ECO:0000256" key="33">
    <source>
        <dbReference type="RuleBase" id="RU363095"/>
    </source>
</evidence>
<keyword evidence="21 32" id="KW-1164">Virus endocytosis by host</keyword>
<comment type="caution">
    <text evidence="32 33">Lacks conserved residue(s) required for the propagation of feature annotation.</text>
</comment>
<dbReference type="FunFam" id="2.170.40.20:FF:000004">
    <property type="entry name" value="Envelope glycoprotein gp160"/>
    <property type="match status" value="1"/>
</dbReference>
<feature type="disulfide bond" evidence="32">
    <location>
        <begin position="587"/>
        <end position="593"/>
    </location>
</feature>
<dbReference type="CDD" id="cd09909">
    <property type="entry name" value="HIV-1-like_HR1-HR2"/>
    <property type="match status" value="1"/>
</dbReference>
<evidence type="ECO:0000256" key="15">
    <source>
        <dbReference type="ARBA" id="ARBA00022703"/>
    </source>
</evidence>
<feature type="transmembrane region" description="Helical" evidence="33">
    <location>
        <begin position="667"/>
        <end position="694"/>
    </location>
</feature>
<keyword evidence="20 32" id="KW-0261">Viral envelope protein</keyword>
<comment type="function">
    <text evidence="32">Envelope glycoprotein gp160: Oligomerizes in the host endoplasmic reticulum into predominantly trimers. In a second time, gp160 transits in the host Golgi, where glycosylation is completed. The precursor is then proteolytically cleaved in the trans-Golgi and thereby activated by cellular furin or furin-like proteases to produce gp120 and gp41.</text>
</comment>
<sequence>MKVTGIRKNYRHLWRWGTMLLGMLMICSAVGNLWVTVYYGVPVWKEATTTLFCASDAKAYDTEVHNVWATHACVPTDPSPQEINLENVTENFNMWKNGMVDQMHEDVISLWDQSLKPCVKLTPLCVTLVCTNVNVSSNSSEEMKNCSFNATTVVKDKKQKVYALFYKLDIVPLPTEENSSGNFSRYYRLINCNTSVITQACPKVTFDPIPIHYCTPAGFVILKCNDKKFNGTGTCQNVSTVQCTHGIKPVVSTQLLLNGSLAEEEIIIRSENLTDNVKTIIVHLNQSVEIVCTRPNNNTRKSIRIGPGQTFYATGDIIGDIRQAYCNISEVKWNKTLQGVSEKLEKHFNKTIKFAPPSGGDLEITTHSFNCRGEFFYCNTSGLFNGTYMSNDTQSNSSKVITIPCRIKQIINMWQEVGRAMYAPPIEGNITCNSNITGLLLVRDGGYRMNETTEETFRPGGGDMKDNWRSELYKYKVVEIKPLGVAPTTAKRRVVERQKRAVGIGAVFLGFLGVAGSTMGAASLTLTVQARQLLSGIVQQQSNLLRAIEAQQHLLQLTVWGIKQLQTRVLAIERYLKDQQLLGIWGCSGKLICTTAVPWNSSWSNKSQKEIWDNMTWMQWEKEVGNYTNTIYRLLEESQNQQETNEKNLLALDSWNNLWNWFNITNWLWYIKIFIMIIGGLIGLRIIFAVLSIVNRVRQGYSPLSFQTPTPNPGELDRLGRIEEEGGEQGNNRSVRLVSGFLALAWNDLRNLCLFSYHRLRDFISVAARVVTLLGSSVLRGLQRGWEALKYLGSLVQYWGQELKKSAISLVDTIAITVAEGTDRVIEVVQRLCRAICHIPRRIRQGFEAALQ</sequence>
<keyword evidence="27 32" id="KW-1015">Disulfide bond</keyword>
<feature type="domain" description="Retroviral envelope protein GP41-like" evidence="35">
    <location>
        <begin position="519"/>
        <end position="709"/>
    </location>
</feature>
<dbReference type="Pfam" id="PF00516">
    <property type="entry name" value="GP120"/>
    <property type="match status" value="2"/>
</dbReference>
<dbReference type="GO" id="GO:0052031">
    <property type="term" value="P:symbiont-mediated perturbation of host defense response"/>
    <property type="evidence" value="ECO:0007669"/>
    <property type="project" value="UniProtKB-UniRule"/>
</dbReference>
<comment type="PTM">
    <text evidence="32">Highly glycosylated by host. The high number of glycan on the protein is reffered to as 'glycan shield' because it contributes to hide protein sequence from adaptive immune system.</text>
</comment>
<evidence type="ECO:0000313" key="36">
    <source>
        <dbReference type="EMBL" id="ARR69868.1"/>
    </source>
</evidence>
<dbReference type="GO" id="GO:1903911">
    <property type="term" value="P:positive regulation of receptor clustering"/>
    <property type="evidence" value="ECO:0007669"/>
    <property type="project" value="UniProtKB-UniRule"/>
</dbReference>
<evidence type="ECO:0000256" key="25">
    <source>
        <dbReference type="ARBA" id="ARBA00023136"/>
    </source>
</evidence>
<comment type="similarity">
    <text evidence="32">Belongs to the HIV-1 env protein family.</text>
</comment>
<evidence type="ECO:0000259" key="34">
    <source>
        <dbReference type="Pfam" id="PF00516"/>
    </source>
</evidence>
<comment type="PTM">
    <text evidence="32">Specific enzymatic cleavages in vivo yield mature proteins. Envelope glycoproteins are synthesized as a inactive precursor that is heavily N-glycosylated and processed likely by host cell furin in the Golgi to yield the mature SU and TM proteins. The cleavage site between SU and TM requires the minimal sequence [KR]-X-[KR]-R. About 2 of the 9 disulfide bonds of gp41 are reduced by P4HB/PDI, following binding to CD4 receptor.</text>
</comment>
<evidence type="ECO:0000256" key="2">
    <source>
        <dbReference type="ARBA" id="ARBA00004433"/>
    </source>
</evidence>
<dbReference type="SUPFAM" id="SSF58069">
    <property type="entry name" value="Virus ectodomain"/>
    <property type="match status" value="1"/>
</dbReference>
<dbReference type="GO" id="GO:0016020">
    <property type="term" value="C:membrane"/>
    <property type="evidence" value="ECO:0007669"/>
    <property type="project" value="UniProtKB-UniRule"/>
</dbReference>
<feature type="chain" id="PRO_5023293768" description="Envelope glycoprotein gp160" evidence="32">
    <location>
        <begin position="32"/>
        <end position="852"/>
    </location>
</feature>
<keyword evidence="24 32" id="KW-0175">Coiled coil</keyword>
<evidence type="ECO:0000256" key="12">
    <source>
        <dbReference type="ARBA" id="ARBA00022595"/>
    </source>
</evidence>
<evidence type="ECO:0000256" key="7">
    <source>
        <dbReference type="ARBA" id="ARBA00022506"/>
    </source>
</evidence>
<evidence type="ECO:0000256" key="26">
    <source>
        <dbReference type="ARBA" id="ARBA00023139"/>
    </source>
</evidence>
<feature type="lipid moiety-binding region" description="S-palmitoyl cysteine; by host" evidence="32">
    <location>
        <position position="833"/>
    </location>
</feature>
<feature type="disulfide bond" evidence="32">
    <location>
        <begin position="224"/>
        <end position="235"/>
    </location>
</feature>
<evidence type="ECO:0000256" key="23">
    <source>
        <dbReference type="ARBA" id="ARBA00023046"/>
    </source>
</evidence>
<feature type="disulfide bond" evidence="32">
    <location>
        <begin position="53"/>
        <end position="73"/>
    </location>
</feature>
<evidence type="ECO:0000256" key="19">
    <source>
        <dbReference type="ARBA" id="ARBA00022870"/>
    </source>
</evidence>
<dbReference type="Gene3D" id="1.10.287.210">
    <property type="match status" value="1"/>
</dbReference>
<evidence type="ECO:0000256" key="30">
    <source>
        <dbReference type="ARBA" id="ARBA00023288"/>
    </source>
</evidence>
<keyword evidence="15 32" id="KW-0053">Apoptosis</keyword>
<evidence type="ECO:0000256" key="21">
    <source>
        <dbReference type="ARBA" id="ARBA00022890"/>
    </source>
</evidence>
<dbReference type="GO" id="GO:1903908">
    <property type="term" value="P:positive regulation of plasma membrane raft polarization"/>
    <property type="evidence" value="ECO:0007669"/>
    <property type="project" value="UniProtKB-UniRule"/>
</dbReference>
<evidence type="ECO:0000256" key="14">
    <source>
        <dbReference type="ARBA" id="ARBA00022692"/>
    </source>
</evidence>
<dbReference type="GO" id="GO:0020002">
    <property type="term" value="C:host cell plasma membrane"/>
    <property type="evidence" value="ECO:0007669"/>
    <property type="project" value="UniProtKB-SubCell"/>
</dbReference>
<evidence type="ECO:0000256" key="31">
    <source>
        <dbReference type="ARBA" id="ARBA00023296"/>
    </source>
</evidence>
<feature type="short sequence motif" description="YXXL motif; contains endocytosis signal" evidence="32">
    <location>
        <begin position="701"/>
        <end position="704"/>
    </location>
</feature>
<keyword evidence="11 32" id="KW-0945">Host-virus interaction</keyword>
<dbReference type="GO" id="GO:0019062">
    <property type="term" value="P:virion attachment to host cell"/>
    <property type="evidence" value="ECO:0007669"/>
    <property type="project" value="UniProtKB-UniRule"/>
</dbReference>
<dbReference type="SUPFAM" id="SSF56502">
    <property type="entry name" value="gp120 core"/>
    <property type="match status" value="2"/>
</dbReference>
<feature type="domain" description="Human immunodeficiency virus 1 envelope glycoprotein Gp120" evidence="34">
    <location>
        <begin position="139"/>
        <end position="500"/>
    </location>
</feature>
<reference evidence="36" key="1">
    <citation type="submission" date="2016-12" db="EMBL/GenBank/DDBJ databases">
        <authorList>
            <person name="Song W.-J."/>
            <person name="Kurnit D.M."/>
        </authorList>
    </citation>
    <scope>NUCLEOTIDE SEQUENCE</scope>
    <source>
        <strain evidence="36">58.09_19</strain>
    </source>
</reference>
<dbReference type="GO" id="GO:0055036">
    <property type="term" value="C:virion membrane"/>
    <property type="evidence" value="ECO:0007669"/>
    <property type="project" value="UniProtKB-SubCell"/>
</dbReference>
<keyword evidence="9 32" id="KW-1032">Host cell membrane</keyword>
<evidence type="ECO:0000256" key="24">
    <source>
        <dbReference type="ARBA" id="ARBA00023054"/>
    </source>
</evidence>
<evidence type="ECO:0000256" key="29">
    <source>
        <dbReference type="ARBA" id="ARBA00023280"/>
    </source>
</evidence>
<keyword evidence="29 32" id="KW-0899">Viral immunoevasion</keyword>
<evidence type="ECO:0000256" key="6">
    <source>
        <dbReference type="ARBA" id="ARBA00004650"/>
    </source>
</evidence>
<keyword evidence="28 32" id="KW-0325">Glycoprotein</keyword>
<evidence type="ECO:0000256" key="8">
    <source>
        <dbReference type="ARBA" id="ARBA00022510"/>
    </source>
</evidence>
<evidence type="ECO:0000256" key="5">
    <source>
        <dbReference type="ARBA" id="ARBA00004578"/>
    </source>
</evidence>
<feature type="coiled-coil region" evidence="32">
    <location>
        <begin position="622"/>
        <end position="656"/>
    </location>
</feature>
<feature type="transmembrane region" description="Helical" evidence="33">
    <location>
        <begin position="20"/>
        <end position="41"/>
    </location>
</feature>
<name>A0A2H4HX88_HV1</name>
<evidence type="ECO:0000256" key="9">
    <source>
        <dbReference type="ARBA" id="ARBA00022511"/>
    </source>
</evidence>
<keyword evidence="16 32" id="KW-0732">Signal</keyword>
<feature type="region of interest" description="Immunosuppression" evidence="32">
    <location>
        <begin position="563"/>
        <end position="581"/>
    </location>
</feature>
<comment type="domain">
    <text evidence="32">The YXXL motif is involved in determining the exact site of viral release at the surface of infected mononuclear cells and promotes endocytosis. YXXL and di-leucine endocytosis motifs interact directly or indirectly with the clathrin adapter complexes, opperate independently, and their activities are not additive.</text>
</comment>
<comment type="subcellular location">
    <molecule>Surface protein gp120</molecule>
    <subcellularLocation>
        <location evidence="32">Virion membrane</location>
        <topology evidence="32">Peripheral membrane protein</topology>
    </subcellularLocation>
    <subcellularLocation>
        <location evidence="32">Host cell membrane</location>
        <topology evidence="32">Peripheral membrane protein</topology>
    </subcellularLocation>
    <subcellularLocation>
        <location evidence="32">Host endosome membrane</location>
        <topology evidence="32">Single-pass type I membrane protein</topology>
    </subcellularLocation>
    <text evidence="32">The surface protein is not anchored to the viral envelope, but associates with the extravirion surface through its binding to TM. It is probably concentrated at the site of budding and incorporated into the virions possibly by contacts between the cytoplasmic tail of Env and the N-terminus of Gag.</text>
</comment>
<comment type="domain">
    <text evidence="32">The CD4-binding region is targeted by the antibody b12.</text>
</comment>
<feature type="lipid moiety-binding region" description="S-palmitoyl cysteine; by host" evidence="32">
    <location>
        <position position="753"/>
    </location>
</feature>
<evidence type="ECO:0000256" key="11">
    <source>
        <dbReference type="ARBA" id="ARBA00022581"/>
    </source>
</evidence>
<dbReference type="InterPro" id="IPR037527">
    <property type="entry name" value="Gp160"/>
</dbReference>
<keyword evidence="25 32" id="KW-0472">Membrane</keyword>
<comment type="PTM">
    <text evidence="32">Palmitoylation of the transmembrane protein and of Env polyprotein (prior to its proteolytic cleavage) is essential for their association with host cell membrane lipid rafts. Palmitoylation is therefore required for envelope trafficking to classical lipid rafts, but not for viral replication.</text>
</comment>
<organism evidence="36">
    <name type="scientific">Human immunodeficiency virus type 1</name>
    <name type="common">HIV-1</name>
    <dbReference type="NCBI Taxonomy" id="11676"/>
    <lineage>
        <taxon>Viruses</taxon>
        <taxon>Riboviria</taxon>
        <taxon>Pararnavirae</taxon>
        <taxon>Artverviricota</taxon>
        <taxon>Revtraviricetes</taxon>
        <taxon>Ortervirales</taxon>
        <taxon>Retroviridae</taxon>
        <taxon>Orthoretrovirinae</taxon>
        <taxon>Lentivirus</taxon>
        <taxon>Lentivirus humimdef1</taxon>
    </lineage>
</organism>
<evidence type="ECO:0000256" key="22">
    <source>
        <dbReference type="ARBA" id="ARBA00022989"/>
    </source>
</evidence>
<comment type="domain">
    <text evidence="32">The membrane proximal external region (MPER) present in gp41 is a tryptophan-rich region recognized by the antibodies 2F5, Z13, and 4E10. MPER seems to play a role in fusion.</text>
</comment>
<dbReference type="GO" id="GO:0039654">
    <property type="term" value="P:fusion of virus membrane with host endosome membrane"/>
    <property type="evidence" value="ECO:0007669"/>
    <property type="project" value="UniProtKB-UniRule"/>
</dbReference>
<comment type="miscellaneous">
    <text evidence="32">Inhibitors targeting HIV-1 viral envelope proteins are used as antiretroviral drugs. Attachment of virions to the cell surface via non-specific interactions and CD4 binding can be blocked by inhibitors that include cyanovirin-N, cyclotriazadisulfonamide analogs, PRO 2000, TNX 355 and PRO 542. In addition, BMS 806 can block CD4-induced conformational changes. Env interactions with the coreceptor molecules can be targeted by CCR5 antagonists including SCH-D, maraviroc (UK 427857) and aplaviroc (GW 873140), and the CXCR4 antagonist AMD 070. Fusion of viral and cellular membranes can be inhibited by peptides such as enfuvirtide and tifuvirtide (T 1249). Resistance to inhibitors associated with mutations in Env are observed. Most of the time, single mutations confer only a modest reduction in drug susceptibility. Combination of several mutations is usually required to develop a high-level drug resistance.</text>
</comment>
<protein>
    <recommendedName>
        <fullName evidence="32">Envelope glycoprotein gp160</fullName>
    </recommendedName>
    <alternativeName>
        <fullName evidence="32">Env polyprotein</fullName>
    </alternativeName>
    <component>
        <recommendedName>
            <fullName evidence="32">Surface protein gp120</fullName>
            <shortName evidence="32">SU</shortName>
        </recommendedName>
        <alternativeName>
            <fullName evidence="32">Glycoprotein 120</fullName>
            <shortName evidence="32">gp120</shortName>
        </alternativeName>
    </component>
    <component>
        <recommendedName>
            <fullName evidence="32">Transmembrane protein gp41</fullName>
            <shortName evidence="32">TM</shortName>
        </recommendedName>
        <alternativeName>
            <fullName evidence="32">Glycoprotein 41</fullName>
            <shortName evidence="32">gp41</shortName>
        </alternativeName>
    </component>
</protein>
<evidence type="ECO:0000256" key="4">
    <source>
        <dbReference type="ARBA" id="ARBA00004563"/>
    </source>
</evidence>
<dbReference type="Pfam" id="PF00517">
    <property type="entry name" value="GP41"/>
    <property type="match status" value="1"/>
</dbReference>
<keyword evidence="10 32" id="KW-1165">Clathrin-mediated endocytosis of virus by host</keyword>
<comment type="function">
    <text evidence="32">Transmembrane protein gp41: Acts as a class I viral fusion protein. Under the current model, the protein has at least 3 conformational states: pre-fusion native state, pre-hairpin intermediate state, and post-fusion hairpin state. During fusion of viral and target intracellular membranes, the coiled coil regions (heptad repeats) assume a trimer-of-hairpins structure, positioning the fusion peptide in close proximity to the C-terminal region of the ectodomain. The formation of this structure appears to drive apposition and subsequent fusion of viral and target cell membranes. Complete fusion occurs in host cell endosomes and is dynamin-dependent, however some lipid transfer might occur at the plasma membrane. The virus undergoes clathrin-dependent internalization long before endosomal fusion, thus minimizing the surface exposure of conserved viral epitopes during fusion and reducing the efficacy of inhibitors targeting these epitopes. Membranes fusion leads to delivery of the nucleocapsid into the cytoplasm.</text>
</comment>
<feature type="chain" id="PRO_5023293767" description="Transmembrane protein gp41" evidence="32">
    <location>
        <begin position="501"/>
        <end position="852"/>
    </location>
</feature>
<evidence type="ECO:0000256" key="32">
    <source>
        <dbReference type="HAMAP-Rule" id="MF_04083"/>
    </source>
</evidence>
<keyword evidence="22 32" id="KW-1133">Transmembrane helix</keyword>
<evidence type="ECO:0000256" key="28">
    <source>
        <dbReference type="ARBA" id="ARBA00023180"/>
    </source>
</evidence>
<dbReference type="InterPro" id="IPR000328">
    <property type="entry name" value="GP41-like"/>
</dbReference>
<comment type="function">
    <text evidence="32">Surface protein gp120: Attaches the virus to the host lymphoid cell by binding to the primary receptor CD4. This interaction induces a structural rearrangement creating a high affinity binding site for a chemokine coreceptor like CXCR4 and/or CCR5. Acts as a ligand for CD209/DC-SIGN and CLEC4M/DC-SIGNR, which are respectively found on dendritic cells (DCs), and on endothelial cells of liver sinusoids and lymph node sinuses. These interactions allow capture of viral particles at mucosal surfaces by these cells and subsequent transmission to permissive cells. HIV subverts the migration properties of dendritic cells to gain access to CD4+ T-cells in lymph nodes. Virus transmission to permissive T-cells occurs either in trans (without DCs infection, through viral capture and transmission), or in cis (following DCs productive infection, through the usual CD4-gp120 interaction), thereby inducing a robust infection. In trans infection, bound virions remain infectious over days and it is proposed that they are not degraded, but protected in non-lysosomal acidic organelles within the DCs close to the cell membrane thus contributing to the viral infectious potential during DCs' migration from the periphery to the lymphoid tissues. On arrival at lymphoid tissues, intact virions recycle back to DCs' cell surface allowing virus transmission to CD4+ T-cells.</text>
</comment>
<feature type="region of interest" description="Fusion peptide" evidence="32">
    <location>
        <begin position="501"/>
        <end position="521"/>
    </location>
</feature>
<keyword evidence="18 32" id="KW-0946">Virion</keyword>
<feature type="topological domain" description="Cytoplasmic" evidence="32">
    <location>
        <begin position="695"/>
        <end position="852"/>
    </location>
</feature>
<evidence type="ECO:0000256" key="17">
    <source>
        <dbReference type="ARBA" id="ARBA00022804"/>
    </source>
</evidence>
<keyword evidence="30 32" id="KW-0449">Lipoprotein</keyword>
<comment type="subcellular location">
    <molecule>Transmembrane protein gp41</molecule>
    <subcellularLocation>
        <location evidence="32">Virion membrane</location>
        <topology evidence="32">Single-pass type I membrane protein</topology>
    </subcellularLocation>
    <subcellularLocation>
        <location evidence="32">Host cell membrane</location>
        <topology evidence="32">Single-pass type I membrane protein</topology>
    </subcellularLocation>
    <subcellularLocation>
        <location evidence="32">Host endosome membrane</location>
        <topology evidence="32">Single-pass type I membrane protein</topology>
    </subcellularLocation>
    <text evidence="32">It is probably concentrated at the site of budding and incorporated into the virions possibly by contacts between the cytoplasmic tail of Env and the N-terminus of Gag.</text>
</comment>
<dbReference type="GO" id="GO:0005198">
    <property type="term" value="F:structural molecule activity"/>
    <property type="evidence" value="ECO:0007669"/>
    <property type="project" value="UniProtKB-UniRule"/>
</dbReference>
<evidence type="ECO:0000256" key="20">
    <source>
        <dbReference type="ARBA" id="ARBA00022879"/>
    </source>
</evidence>
<dbReference type="InterPro" id="IPR000777">
    <property type="entry name" value="HIV1_Gp120"/>
</dbReference>
<feature type="transmembrane region" description="Helical" evidence="33">
    <location>
        <begin position="501"/>
        <end position="524"/>
    </location>
</feature>
<feature type="domain" description="Human immunodeficiency virus 1 envelope glycoprotein Gp120" evidence="34">
    <location>
        <begin position="33"/>
        <end position="138"/>
    </location>
</feature>
<evidence type="ECO:0000256" key="18">
    <source>
        <dbReference type="ARBA" id="ARBA00022844"/>
    </source>
</evidence>
<keyword evidence="26 32" id="KW-0564">Palmitate</keyword>
<evidence type="ECO:0000256" key="27">
    <source>
        <dbReference type="ARBA" id="ARBA00023157"/>
    </source>
</evidence>
<feature type="site" description="Cleavage; by host furin" evidence="32">
    <location>
        <begin position="500"/>
        <end position="501"/>
    </location>
</feature>
<feature type="disulfide bond" evidence="32">
    <location>
        <begin position="214"/>
        <end position="243"/>
    </location>
</feature>
<proteinExistence type="inferred from homology"/>
<gene>
    <name evidence="32 36" type="primary">env</name>
</gene>
<evidence type="ECO:0000256" key="3">
    <source>
        <dbReference type="ARBA" id="ARBA00004505"/>
    </source>
</evidence>
<dbReference type="FunFam" id="1.10.287.210:FF:000001">
    <property type="entry name" value="Envelope glycoprotein gp160"/>
    <property type="match status" value="1"/>
</dbReference>
<keyword evidence="19 32" id="KW-1043">Host membrane</keyword>
<evidence type="ECO:0000256" key="16">
    <source>
        <dbReference type="ARBA" id="ARBA00022729"/>
    </source>
</evidence>
<dbReference type="GO" id="GO:0075512">
    <property type="term" value="P:clathrin-dependent endocytosis of virus by host cell"/>
    <property type="evidence" value="ECO:0007669"/>
    <property type="project" value="UniProtKB-UniRule"/>
</dbReference>
<dbReference type="GO" id="GO:0019031">
    <property type="term" value="C:viral envelope"/>
    <property type="evidence" value="ECO:0007669"/>
    <property type="project" value="UniProtKB-KW"/>
</dbReference>
<keyword evidence="23 32" id="KW-1039">Host endosome</keyword>
<evidence type="ECO:0000256" key="1">
    <source>
        <dbReference type="ARBA" id="ARBA00004402"/>
    </source>
</evidence>
<comment type="subunit">
    <text evidence="32">The mature envelope protein (Env) consists of a homotrimer of non-covalently associated gp120-gp41 heterodimers. The resulting complex protrudes from the virus surface as a spike. There seems to be as few as 10 spikes on the average virion. Surface protein gp120 interacts with host CD4, CCR5 and CXCR4. Gp120 also interacts with the C-type lectins CD209/DC-SIGN and CLEC4M/DC-SIGNR (collectively referred to as DC-SIGN(R)). Gp120 and gp41 interact with GalCer. Gp120 interacts with host ITGA4/ITGB7 complex; on CD4+ T-cells, this interaction results in rapid activation of integrin ITGAL/LFA-1, which facilitates efficient cell-to-cell spreading of HIV-1. Gp120 interacts with cell-associated heparan sulfate; this interaction increases virus infectivity on permissive cells and may be involved in infection of CD4- cells.</text>
</comment>
<feature type="region of interest" description="CD4-binding loop" evidence="32">
    <location>
        <begin position="357"/>
        <end position="367"/>
    </location>
</feature>
<keyword evidence="14 32" id="KW-0812">Transmembrane</keyword>
<evidence type="ECO:0000259" key="35">
    <source>
        <dbReference type="Pfam" id="PF00517"/>
    </source>
</evidence>
<dbReference type="GO" id="GO:0019064">
    <property type="term" value="P:fusion of virus membrane with host plasma membrane"/>
    <property type="evidence" value="ECO:0007669"/>
    <property type="project" value="UniProtKB-UniRule"/>
</dbReference>
<dbReference type="EMBL" id="KY346365">
    <property type="protein sequence ID" value="ARR69868.1"/>
    <property type="molecule type" value="Genomic_RNA"/>
</dbReference>
<feature type="region of interest" description="MPER; binding to GalCer" evidence="32">
    <location>
        <begin position="651"/>
        <end position="672"/>
    </location>
</feature>
<comment type="subcellular location">
    <subcellularLocation>
        <location evidence="3">Host cell membrane</location>
        <topology evidence="3">Peripheral membrane protein</topology>
    </subcellularLocation>
    <subcellularLocation>
        <location evidence="1">Host cell membrane</location>
        <topology evidence="1">Single-pass type I membrane protein</topology>
    </subcellularLocation>
    <subcellularLocation>
        <location evidence="2">Host endosome membrane</location>
        <topology evidence="2">Peripheral membrane protein</topology>
    </subcellularLocation>
    <subcellularLocation>
        <location evidence="5">Host endosome membrane</location>
        <topology evidence="5">Single-pass type I membrane protein</topology>
    </subcellularLocation>
    <subcellularLocation>
        <location evidence="6">Virion membrane</location>
        <topology evidence="6">Peripheral membrane protein</topology>
    </subcellularLocation>
    <subcellularLocation>
        <location evidence="4">Virion membrane</location>
        <topology evidence="4">Single-pass type I membrane protein</topology>
    </subcellularLocation>
</comment>
<accession>A0A2H4HX88</accession>
<organismHost>
    <name type="scientific">Homo sapiens</name>
    <name type="common">Human</name>
    <dbReference type="NCBI Taxonomy" id="9606"/>
</organismHost>
<dbReference type="HAMAP" id="MF_04083">
    <property type="entry name" value="HIV_ENV"/>
    <property type="match status" value="1"/>
</dbReference>
<dbReference type="GO" id="GO:0019082">
    <property type="term" value="P:viral protein processing"/>
    <property type="evidence" value="ECO:0007669"/>
    <property type="project" value="UniProtKB-UniRule"/>
</dbReference>
<keyword evidence="8 32" id="KW-1170">Fusion of virus membrane with host endosomal membrane</keyword>
<dbReference type="GO" id="GO:0044175">
    <property type="term" value="C:host cell endosome membrane"/>
    <property type="evidence" value="ECO:0007669"/>
    <property type="project" value="UniProtKB-SubCell"/>
</dbReference>
<dbReference type="InterPro" id="IPR036377">
    <property type="entry name" value="Gp120_core_sf"/>
</dbReference>
<dbReference type="Gene3D" id="1.20.5.490">
    <property type="entry name" value="Single helix bin"/>
    <property type="match status" value="1"/>
</dbReference>
<keyword evidence="12 32" id="KW-1162">Viral penetration into host cytoplasm</keyword>